<keyword evidence="6" id="KW-0808">Transferase</keyword>
<evidence type="ECO:0000259" key="8">
    <source>
        <dbReference type="PROSITE" id="PS51163"/>
    </source>
</evidence>
<evidence type="ECO:0000256" key="3">
    <source>
        <dbReference type="ARBA" id="ARBA00012584"/>
    </source>
</evidence>
<dbReference type="KEGG" id="alim:106514378"/>
<name>A0A2I4AUC5_AUSLI</name>
<dbReference type="Gene3D" id="3.90.870.10">
    <property type="entry name" value="DHBP synthase"/>
    <property type="match status" value="1"/>
</dbReference>
<dbReference type="RefSeq" id="XP_013859081.1">
    <property type="nucleotide sequence ID" value="XM_014003627.1"/>
</dbReference>
<evidence type="ECO:0000256" key="4">
    <source>
        <dbReference type="ARBA" id="ARBA00015492"/>
    </source>
</evidence>
<dbReference type="GO" id="GO:0061710">
    <property type="term" value="F:L-threonylcarbamoyladenylate synthase"/>
    <property type="evidence" value="ECO:0007669"/>
    <property type="project" value="UniProtKB-EC"/>
</dbReference>
<dbReference type="Pfam" id="PF01300">
    <property type="entry name" value="Sua5_yciO_yrdC"/>
    <property type="match status" value="1"/>
</dbReference>
<dbReference type="AlphaFoldDB" id="A0A2I4AUC5"/>
<dbReference type="EC" id="2.7.7.87" evidence="3"/>
<dbReference type="GO" id="GO:0006450">
    <property type="term" value="P:regulation of translational fidelity"/>
    <property type="evidence" value="ECO:0007669"/>
    <property type="project" value="TreeGrafter"/>
</dbReference>
<dbReference type="PANTHER" id="PTHR17490:SF14">
    <property type="entry name" value="THREONYLCARBAMOYL-AMP SYNTHASE"/>
    <property type="match status" value="1"/>
</dbReference>
<comment type="similarity">
    <text evidence="2">Belongs to the SUA5 family.</text>
</comment>
<dbReference type="STRING" id="52670.A0A2I4AUC5"/>
<comment type="catalytic activity">
    <reaction evidence="7">
        <text>L-threonine + hydrogencarbonate + ATP = L-threonylcarbamoyladenylate + diphosphate + H2O</text>
        <dbReference type="Rhea" id="RHEA:36407"/>
        <dbReference type="ChEBI" id="CHEBI:15377"/>
        <dbReference type="ChEBI" id="CHEBI:17544"/>
        <dbReference type="ChEBI" id="CHEBI:30616"/>
        <dbReference type="ChEBI" id="CHEBI:33019"/>
        <dbReference type="ChEBI" id="CHEBI:57926"/>
        <dbReference type="ChEBI" id="CHEBI:73682"/>
        <dbReference type="EC" id="2.7.7.87"/>
    </reaction>
</comment>
<gene>
    <name evidence="10" type="primary">LOC106514378</name>
</gene>
<comment type="subcellular location">
    <subcellularLocation>
        <location evidence="1">Cytoplasm</location>
    </subcellularLocation>
</comment>
<evidence type="ECO:0000256" key="1">
    <source>
        <dbReference type="ARBA" id="ARBA00004496"/>
    </source>
</evidence>
<dbReference type="NCBIfam" id="TIGR00057">
    <property type="entry name" value="L-threonylcarbamoyladenylate synthase"/>
    <property type="match status" value="1"/>
</dbReference>
<dbReference type="InterPro" id="IPR006070">
    <property type="entry name" value="Sua5-like_dom"/>
</dbReference>
<evidence type="ECO:0000256" key="7">
    <source>
        <dbReference type="ARBA" id="ARBA00048366"/>
    </source>
</evidence>
<evidence type="ECO:0000256" key="2">
    <source>
        <dbReference type="ARBA" id="ARBA00007663"/>
    </source>
</evidence>
<dbReference type="GO" id="GO:0005737">
    <property type="term" value="C:cytoplasm"/>
    <property type="evidence" value="ECO:0007669"/>
    <property type="project" value="UniProtKB-SubCell"/>
</dbReference>
<dbReference type="PROSITE" id="PS51163">
    <property type="entry name" value="YRDC"/>
    <property type="match status" value="1"/>
</dbReference>
<dbReference type="InParanoid" id="A0A2I4AUC5"/>
<dbReference type="Proteomes" id="UP000192220">
    <property type="component" value="Unplaced"/>
</dbReference>
<dbReference type="SUPFAM" id="SSF55821">
    <property type="entry name" value="YrdC/RibB"/>
    <property type="match status" value="1"/>
</dbReference>
<dbReference type="GO" id="GO:0000049">
    <property type="term" value="F:tRNA binding"/>
    <property type="evidence" value="ECO:0007669"/>
    <property type="project" value="TreeGrafter"/>
</dbReference>
<keyword evidence="5" id="KW-0963">Cytoplasm</keyword>
<evidence type="ECO:0000313" key="10">
    <source>
        <dbReference type="RefSeq" id="XP_013859081.1"/>
    </source>
</evidence>
<protein>
    <recommendedName>
        <fullName evidence="4">Threonylcarbamoyl-AMP synthase</fullName>
        <ecNumber evidence="3">2.7.7.87</ecNumber>
    </recommendedName>
</protein>
<feature type="domain" description="YrdC-like" evidence="8">
    <location>
        <begin position="28"/>
        <end position="223"/>
    </location>
</feature>
<sequence>MGPSIIKEKVKQETSEDPPCPLASSRVTSGLLKIAHLLEVGGVCGIPTDTVYALAASCKNPKAIEKIYNIKDRPAEKPICICISSVEQLVSAKPPFSPLLWEFMKNVYPGGISCIVRKGDWLFNLGVGPAIDRVGTRDSIMIRVPDHTVTCHLCDITGPLAITSANPSGESDSTHHSMVINRLGHKIQGVLCDGESNELVASTVVNCLQIDEGIISIVREGCVPAIKVQQIFDRLKNTMA</sequence>
<dbReference type="GeneID" id="106514378"/>
<dbReference type="InterPro" id="IPR017945">
    <property type="entry name" value="DHBP_synth_RibB-like_a/b_dom"/>
</dbReference>
<dbReference type="PANTHER" id="PTHR17490">
    <property type="entry name" value="SUA5"/>
    <property type="match status" value="1"/>
</dbReference>
<proteinExistence type="inferred from homology"/>
<organism evidence="9 10">
    <name type="scientific">Austrofundulus limnaeus</name>
    <name type="common">Annual killifish</name>
    <dbReference type="NCBI Taxonomy" id="52670"/>
    <lineage>
        <taxon>Eukaryota</taxon>
        <taxon>Metazoa</taxon>
        <taxon>Chordata</taxon>
        <taxon>Craniata</taxon>
        <taxon>Vertebrata</taxon>
        <taxon>Euteleostomi</taxon>
        <taxon>Actinopterygii</taxon>
        <taxon>Neopterygii</taxon>
        <taxon>Teleostei</taxon>
        <taxon>Neoteleostei</taxon>
        <taxon>Acanthomorphata</taxon>
        <taxon>Ovalentaria</taxon>
        <taxon>Atherinomorphae</taxon>
        <taxon>Cyprinodontiformes</taxon>
        <taxon>Rivulidae</taxon>
        <taxon>Austrofundulus</taxon>
    </lineage>
</organism>
<keyword evidence="9" id="KW-1185">Reference proteome</keyword>
<dbReference type="InterPro" id="IPR050156">
    <property type="entry name" value="TC-AMP_synthase_SUA5"/>
</dbReference>
<dbReference type="GO" id="GO:0003725">
    <property type="term" value="F:double-stranded RNA binding"/>
    <property type="evidence" value="ECO:0007669"/>
    <property type="project" value="InterPro"/>
</dbReference>
<dbReference type="OrthoDB" id="3648309at2759"/>
<reference evidence="10" key="1">
    <citation type="submission" date="2025-08" db="UniProtKB">
        <authorList>
            <consortium name="RefSeq"/>
        </authorList>
    </citation>
    <scope>IDENTIFICATION</scope>
    <source>
        <strain evidence="10">Quisiro</strain>
        <tissue evidence="10">Liver</tissue>
    </source>
</reference>
<evidence type="ECO:0000256" key="5">
    <source>
        <dbReference type="ARBA" id="ARBA00022490"/>
    </source>
</evidence>
<evidence type="ECO:0000256" key="6">
    <source>
        <dbReference type="ARBA" id="ARBA00022679"/>
    </source>
</evidence>
<evidence type="ECO:0000313" key="9">
    <source>
        <dbReference type="Proteomes" id="UP000192220"/>
    </source>
</evidence>
<accession>A0A2I4AUC5</accession>
<dbReference type="FunFam" id="3.90.870.10:FF:000010">
    <property type="entry name" value="Si:ch211-153b23.4"/>
    <property type="match status" value="1"/>
</dbReference>